<keyword evidence="2" id="KW-0472">Membrane</keyword>
<proteinExistence type="predicted"/>
<keyword evidence="2" id="KW-1133">Transmembrane helix</keyword>
<feature type="transmembrane region" description="Helical" evidence="2">
    <location>
        <begin position="526"/>
        <end position="548"/>
    </location>
</feature>
<keyword evidence="4" id="KW-0808">Transferase</keyword>
<dbReference type="OrthoDB" id="2427554at2759"/>
<dbReference type="InterPro" id="IPR002123">
    <property type="entry name" value="Plipid/glycerol_acylTrfase"/>
</dbReference>
<feature type="compositionally biased region" description="Low complexity" evidence="1">
    <location>
        <begin position="881"/>
        <end position="894"/>
    </location>
</feature>
<feature type="compositionally biased region" description="Polar residues" evidence="1">
    <location>
        <begin position="1004"/>
        <end position="1014"/>
    </location>
</feature>
<dbReference type="GO" id="GO:0016287">
    <property type="term" value="F:glycerone-phosphate O-acyltransferase activity"/>
    <property type="evidence" value="ECO:0007669"/>
    <property type="project" value="TreeGrafter"/>
</dbReference>
<dbReference type="PANTHER" id="PTHR31605:SF0">
    <property type="entry name" value="GLYCEROL-3-PHOSPHATE O-ACYLTRANSFERASE 1"/>
    <property type="match status" value="1"/>
</dbReference>
<evidence type="ECO:0000259" key="3">
    <source>
        <dbReference type="SMART" id="SM00563"/>
    </source>
</evidence>
<feature type="compositionally biased region" description="Low complexity" evidence="1">
    <location>
        <begin position="933"/>
        <end position="943"/>
    </location>
</feature>
<dbReference type="InterPro" id="IPR052744">
    <property type="entry name" value="GPAT/DAPAT"/>
</dbReference>
<keyword evidence="5" id="KW-1185">Reference proteome</keyword>
<feature type="region of interest" description="Disordered" evidence="1">
    <location>
        <begin position="652"/>
        <end position="713"/>
    </location>
</feature>
<comment type="caution">
    <text evidence="4">The sequence shown here is derived from an EMBL/GenBank/DDBJ whole genome shotgun (WGS) entry which is preliminary data.</text>
</comment>
<dbReference type="AlphaFoldDB" id="A0A9W8A030"/>
<feature type="compositionally biased region" description="Polar residues" evidence="1">
    <location>
        <begin position="842"/>
        <end position="861"/>
    </location>
</feature>
<feature type="region of interest" description="Disordered" evidence="1">
    <location>
        <begin position="842"/>
        <end position="1031"/>
    </location>
</feature>
<feature type="domain" description="Phospholipid/glycerol acyltransferase" evidence="3">
    <location>
        <begin position="117"/>
        <end position="326"/>
    </location>
</feature>
<evidence type="ECO:0000313" key="5">
    <source>
        <dbReference type="Proteomes" id="UP001150538"/>
    </source>
</evidence>
<dbReference type="Proteomes" id="UP001150538">
    <property type="component" value="Unassembled WGS sequence"/>
</dbReference>
<keyword evidence="4" id="KW-0012">Acyltransferase</keyword>
<organism evidence="4 5">
    <name type="scientific">Mycoemilia scoparia</name>
    <dbReference type="NCBI Taxonomy" id="417184"/>
    <lineage>
        <taxon>Eukaryota</taxon>
        <taxon>Fungi</taxon>
        <taxon>Fungi incertae sedis</taxon>
        <taxon>Zoopagomycota</taxon>
        <taxon>Kickxellomycotina</taxon>
        <taxon>Kickxellomycetes</taxon>
        <taxon>Kickxellales</taxon>
        <taxon>Kickxellaceae</taxon>
        <taxon>Mycoemilia</taxon>
    </lineage>
</organism>
<sequence length="1031" mass="113487">MAMDNEKIHLTNKKDPLVNSSSASAVIKEEDSNSNQQNSNLKDTTTTTNERQPLLADTKETPNANKKLDKEVEEESRFKYLVYDIMRIFWSLVISLFFREVEARNSHSIPESGPIIFVVAPHHNQFIDPLVLLQHSPRRVYYLVAAKSMRRKIIGFYGRCLRGIPVERAGDLAKKGSGRVRITDIENEPLKVTGIDGTTKFTKEFGPNFRIMLPNNAGTAKVERVESDDVLYLSAEIKDPKAVEMITSEQGTPYKSVPHLDQDTTYKEVYERLDNGECIGIFPEGGSHDRTQMLPLKVGVSLMALGAMSVNPNLDVKIVPTGLNYFHPSKFRSRAVVEFGNPVDIPPELVEKYKNGGQDKRDACNTLLEIISENLKNVTLNTPDYETLKLIQAGRRLYQPGKYRLSMPQQVELTRRFVKGYFNYKDMPEVVELRDRIMEYNQALKYYGIKDHQAANLRMGRLTALFLFLWRLFCLGAMGLAALPGTVLNIPVFVMTGIYSKRKAREALAESTVKVRARDVVATWKVLIALGLIPSLYIFYSITAIFLVRKKPHWFPELLQPMAQWGTFYAFVANIVNLSVISSLSLAFGEQAIDILKSLRPLCLTLVLGQQQTKKLAEFREQLSSDITELVNALGPKIYDEFNSTRVCYGATESDPEEEHPVAGGRNTRSPARRRGSSTELALDTADTAAAAAATGRDRSASNPTKSSLDGIRNRLAETRDAIRNRLHGGSSEKYKFPPLTPRSLAAISQVSPTDFFGAEAVAAMADKHHRQHDYAVDDAFLNGGSTSRRDMNTITTKGKPSKFSGSAMFDFDWADTSDLLDVPGGGDDDVFFFRASESNSPYLQPRSSGIHTMHSPQLSYSSVGSNGGGGSSVLKILGHNPNSNPSSMTPSRNVSSTSLALPSVGVPHLTSLSPLHSNDNAPGYLDSKTQQRPLSSSSASSNLERRRRLAKNNSNSISGSIGSGETISGELNPNSGGGGGGRSSHARTKSISSEKSANEMDSMLTTFSSTVSPPQNPEEGSGTDEVKPSE</sequence>
<feature type="region of interest" description="Disordered" evidence="1">
    <location>
        <begin position="1"/>
        <end position="68"/>
    </location>
</feature>
<dbReference type="GO" id="GO:0004366">
    <property type="term" value="F:glycerol-3-phosphate O-acyltransferase activity"/>
    <property type="evidence" value="ECO:0007669"/>
    <property type="project" value="TreeGrafter"/>
</dbReference>
<dbReference type="CDD" id="cd07992">
    <property type="entry name" value="LPLAT_AAK14816-like"/>
    <property type="match status" value="1"/>
</dbReference>
<evidence type="ECO:0000313" key="4">
    <source>
        <dbReference type="EMBL" id="KAJ1914474.1"/>
    </source>
</evidence>
<evidence type="ECO:0000256" key="2">
    <source>
        <dbReference type="SAM" id="Phobius"/>
    </source>
</evidence>
<feature type="compositionally biased region" description="Basic and acidic residues" evidence="1">
    <location>
        <begin position="1"/>
        <end position="16"/>
    </location>
</feature>
<feature type="compositionally biased region" description="Low complexity" evidence="1">
    <location>
        <begin position="681"/>
        <end position="695"/>
    </location>
</feature>
<dbReference type="SUPFAM" id="SSF69593">
    <property type="entry name" value="Glycerol-3-phosphate (1)-acyltransferase"/>
    <property type="match status" value="2"/>
</dbReference>
<gene>
    <name evidence="4" type="primary">SCT1</name>
    <name evidence="4" type="ORF">H4219_004771</name>
</gene>
<feature type="transmembrane region" description="Helical" evidence="2">
    <location>
        <begin position="468"/>
        <end position="495"/>
    </location>
</feature>
<dbReference type="SMART" id="SM00563">
    <property type="entry name" value="PlsC"/>
    <property type="match status" value="1"/>
</dbReference>
<evidence type="ECO:0000256" key="1">
    <source>
        <dbReference type="SAM" id="MobiDB-lite"/>
    </source>
</evidence>
<keyword evidence="2" id="KW-0812">Transmembrane</keyword>
<protein>
    <submittedName>
        <fullName evidence="4">Glycerol-3-phosphate/dihydroxyacetone phosphate acyltransferase</fullName>
    </submittedName>
</protein>
<name>A0A9W8A030_9FUNG</name>
<dbReference type="GO" id="GO:0008654">
    <property type="term" value="P:phospholipid biosynthetic process"/>
    <property type="evidence" value="ECO:0007669"/>
    <property type="project" value="TreeGrafter"/>
</dbReference>
<feature type="compositionally biased region" description="Low complexity" evidence="1">
    <location>
        <begin position="953"/>
        <end position="971"/>
    </location>
</feature>
<feature type="compositionally biased region" description="Polar residues" evidence="1">
    <location>
        <begin position="911"/>
        <end position="921"/>
    </location>
</feature>
<dbReference type="EMBL" id="JANBPU010000196">
    <property type="protein sequence ID" value="KAJ1914474.1"/>
    <property type="molecule type" value="Genomic_DNA"/>
</dbReference>
<reference evidence="4" key="1">
    <citation type="submission" date="2022-07" db="EMBL/GenBank/DDBJ databases">
        <title>Phylogenomic reconstructions and comparative analyses of Kickxellomycotina fungi.</title>
        <authorList>
            <person name="Reynolds N.K."/>
            <person name="Stajich J.E."/>
            <person name="Barry K."/>
            <person name="Grigoriev I.V."/>
            <person name="Crous P."/>
            <person name="Smith M.E."/>
        </authorList>
    </citation>
    <scope>NUCLEOTIDE SEQUENCE</scope>
    <source>
        <strain evidence="4">NBRC 100468</strain>
    </source>
</reference>
<accession>A0A9W8A030</accession>
<feature type="compositionally biased region" description="Polar residues" evidence="1">
    <location>
        <begin position="41"/>
        <end position="51"/>
    </location>
</feature>
<dbReference type="Pfam" id="PF01553">
    <property type="entry name" value="Acyltransferase"/>
    <property type="match status" value="1"/>
</dbReference>
<dbReference type="PANTHER" id="PTHR31605">
    <property type="entry name" value="GLYCEROL-3-PHOSPHATE O-ACYLTRANSFERASE 1"/>
    <property type="match status" value="1"/>
</dbReference>